<protein>
    <recommendedName>
        <fullName evidence="3">Transcription factor domain-containing protein</fullName>
    </recommendedName>
</protein>
<dbReference type="CDD" id="cd12148">
    <property type="entry name" value="fungal_TF_MHR"/>
    <property type="match status" value="1"/>
</dbReference>
<proteinExistence type="predicted"/>
<evidence type="ECO:0000313" key="1">
    <source>
        <dbReference type="EMBL" id="KAF7554067.1"/>
    </source>
</evidence>
<organism evidence="1 2">
    <name type="scientific">Cylindrodendrum hubeiense</name>
    <dbReference type="NCBI Taxonomy" id="595255"/>
    <lineage>
        <taxon>Eukaryota</taxon>
        <taxon>Fungi</taxon>
        <taxon>Dikarya</taxon>
        <taxon>Ascomycota</taxon>
        <taxon>Pezizomycotina</taxon>
        <taxon>Sordariomycetes</taxon>
        <taxon>Hypocreomycetidae</taxon>
        <taxon>Hypocreales</taxon>
        <taxon>Nectriaceae</taxon>
        <taxon>Cylindrodendrum</taxon>
    </lineage>
</organism>
<dbReference type="Proteomes" id="UP000722485">
    <property type="component" value="Unassembled WGS sequence"/>
</dbReference>
<dbReference type="OrthoDB" id="5136550at2759"/>
<comment type="caution">
    <text evidence="1">The sequence shown here is derived from an EMBL/GenBank/DDBJ whole genome shotgun (WGS) entry which is preliminary data.</text>
</comment>
<dbReference type="AlphaFoldDB" id="A0A9P5LJL5"/>
<name>A0A9P5LJL5_9HYPO</name>
<reference evidence="1" key="1">
    <citation type="submission" date="2020-03" db="EMBL/GenBank/DDBJ databases">
        <title>Draft Genome Sequence of Cylindrodendrum hubeiense.</title>
        <authorList>
            <person name="Buettner E."/>
            <person name="Kellner H."/>
        </authorList>
    </citation>
    <scope>NUCLEOTIDE SEQUENCE</scope>
    <source>
        <strain evidence="1">IHI 201604</strain>
    </source>
</reference>
<accession>A0A9P5LJL5</accession>
<gene>
    <name evidence="1" type="ORF">G7Z17_g3174</name>
</gene>
<evidence type="ECO:0000313" key="2">
    <source>
        <dbReference type="Proteomes" id="UP000722485"/>
    </source>
</evidence>
<dbReference type="EMBL" id="JAANBB010000037">
    <property type="protein sequence ID" value="KAF7554067.1"/>
    <property type="molecule type" value="Genomic_DNA"/>
</dbReference>
<sequence>MSPNTAGQSAGRSTPRGSRLWKRLWWSGSMMEQLHFLRYSLEEPVPFYPPCFALDPRTMEPLLLEDFDLTPSRNSSHRASEYWICMQQASCFIERAALCEDVAGYVRDRQWKTTSKQLPSRPGQICHDDNFWEVQAIAERFSQFKKDTGFYSVCNDIDEKEDMALVSTHLRLDLVFFRIMIALYRETKEQNDGCNSVNSMWRQLRDDEVTHMARKVLAASRKMLDRTGGSGPSFGAGVEMLRAITVAAGALLSLKTRPLDHRSLLRESRALLRICSKAGCNLWAETAIEHLASPWNLPSLSDDVTEGASPASGFAETPRHDVTEIYSPIEDIEWLEKKRLFNEFDDMWNTTYMKTECTLGHPPGVRSLTPVPLVHEREARTCLVDDRGRKV</sequence>
<keyword evidence="2" id="KW-1185">Reference proteome</keyword>
<evidence type="ECO:0008006" key="3">
    <source>
        <dbReference type="Google" id="ProtNLM"/>
    </source>
</evidence>